<keyword evidence="7" id="KW-0067">ATP-binding</keyword>
<dbReference type="PANTHER" id="PTHR43065:SF46">
    <property type="entry name" value="C4-DICARBOXYLATE TRANSPORT SENSOR PROTEIN DCTB"/>
    <property type="match status" value="1"/>
</dbReference>
<evidence type="ECO:0000256" key="7">
    <source>
        <dbReference type="ARBA" id="ARBA00022840"/>
    </source>
</evidence>
<dbReference type="SUPFAM" id="SSF47384">
    <property type="entry name" value="Homodimeric domain of signal transducing histidine kinase"/>
    <property type="match status" value="1"/>
</dbReference>
<dbReference type="InterPro" id="IPR001610">
    <property type="entry name" value="PAC"/>
</dbReference>
<dbReference type="PRINTS" id="PR00344">
    <property type="entry name" value="BCTRLSENSOR"/>
</dbReference>
<evidence type="ECO:0000313" key="13">
    <source>
        <dbReference type="Proteomes" id="UP001626536"/>
    </source>
</evidence>
<keyword evidence="5" id="KW-0547">Nucleotide-binding</keyword>
<dbReference type="EC" id="2.7.13.3" evidence="2"/>
<dbReference type="Gene3D" id="6.10.250.2580">
    <property type="match status" value="1"/>
</dbReference>
<name>A0ABZ0HTK6_9HYPH</name>
<dbReference type="Pfam" id="PF02518">
    <property type="entry name" value="HATPase_c"/>
    <property type="match status" value="1"/>
</dbReference>
<dbReference type="Pfam" id="PF00512">
    <property type="entry name" value="HisKA"/>
    <property type="match status" value="1"/>
</dbReference>
<dbReference type="SMART" id="SM00387">
    <property type="entry name" value="HATPase_c"/>
    <property type="match status" value="1"/>
</dbReference>
<keyword evidence="6" id="KW-0418">Kinase</keyword>
<dbReference type="SMART" id="SM00091">
    <property type="entry name" value="PAS"/>
    <property type="match status" value="2"/>
</dbReference>
<dbReference type="Gene3D" id="1.10.287.130">
    <property type="match status" value="1"/>
</dbReference>
<dbReference type="NCBIfam" id="TIGR00229">
    <property type="entry name" value="sensory_box"/>
    <property type="match status" value="2"/>
</dbReference>
<evidence type="ECO:0000256" key="4">
    <source>
        <dbReference type="ARBA" id="ARBA00022679"/>
    </source>
</evidence>
<dbReference type="InterPro" id="IPR003594">
    <property type="entry name" value="HATPase_dom"/>
</dbReference>
<dbReference type="SMART" id="SM00388">
    <property type="entry name" value="HisKA"/>
    <property type="match status" value="1"/>
</dbReference>
<feature type="domain" description="PAC" evidence="11">
    <location>
        <begin position="201"/>
        <end position="260"/>
    </location>
</feature>
<dbReference type="Pfam" id="PF00989">
    <property type="entry name" value="PAS"/>
    <property type="match status" value="1"/>
</dbReference>
<evidence type="ECO:0000256" key="6">
    <source>
        <dbReference type="ARBA" id="ARBA00022777"/>
    </source>
</evidence>
<dbReference type="PROSITE" id="PS50113">
    <property type="entry name" value="PAC"/>
    <property type="match status" value="2"/>
</dbReference>
<dbReference type="CDD" id="cd00082">
    <property type="entry name" value="HisKA"/>
    <property type="match status" value="1"/>
</dbReference>
<dbReference type="PROSITE" id="PS50109">
    <property type="entry name" value="HIS_KIN"/>
    <property type="match status" value="1"/>
</dbReference>
<keyword evidence="8" id="KW-0902">Two-component regulatory system</keyword>
<gene>
    <name evidence="12" type="ORF">RZS28_02125</name>
</gene>
<dbReference type="Gene3D" id="2.10.70.100">
    <property type="match status" value="1"/>
</dbReference>
<dbReference type="Proteomes" id="UP001626536">
    <property type="component" value="Chromosome"/>
</dbReference>
<dbReference type="InterPro" id="IPR013767">
    <property type="entry name" value="PAS_fold"/>
</dbReference>
<dbReference type="InterPro" id="IPR013655">
    <property type="entry name" value="PAS_fold_3"/>
</dbReference>
<reference evidence="12 13" key="1">
    <citation type="submission" date="2023-10" db="EMBL/GenBank/DDBJ databases">
        <title>Novel methanotroph of the genus Methylocapsa from a subarctic wetland.</title>
        <authorList>
            <person name="Belova S.E."/>
            <person name="Oshkin I.Y."/>
            <person name="Miroshnikov K."/>
            <person name="Dedysh S.N."/>
        </authorList>
    </citation>
    <scope>NUCLEOTIDE SEQUENCE [LARGE SCALE GENOMIC DNA]</scope>
    <source>
        <strain evidence="12 13">RX1</strain>
    </source>
</reference>
<keyword evidence="4" id="KW-0808">Transferase</keyword>
<evidence type="ECO:0000256" key="1">
    <source>
        <dbReference type="ARBA" id="ARBA00000085"/>
    </source>
</evidence>
<dbReference type="InterPro" id="IPR036097">
    <property type="entry name" value="HisK_dim/P_sf"/>
</dbReference>
<dbReference type="CDD" id="cd00130">
    <property type="entry name" value="PAS"/>
    <property type="match status" value="2"/>
</dbReference>
<sequence length="503" mass="55895">MADQPHESEHVRYAIEAAGIGTWDWDIERNSIACSEICAKFFNLAPGAELTYQAFDSLVHPDDRQRVGLAVATAMEHGGFDVDYRVAPPKGRVRWLHTKGWIFRDPDAGPKRMSGVTIDIDERKRMEGELRARKEHLQLLLNTVPDAMIVIDEDGVIQSFNAAAERLFDYLAAEAIGRNVRILMPPPDHDRHDDFLARYRETGEPRIIGVGRVVTGQRKDGSTFPMRLSIGEMRSGKRRYFTGFIRDLTERQETQAQLHELQSKLIHVSRLSALGEMASSLAHELNQPLAAINNYIKGCQRLLQSDESRHGPVIRDALDKAAAQALRAGEIIRRMRDFVTRKEADKSNQRISRLIEEASALALVGAREQGVMVRLLIDHAVDSVLVDGVQIQQVLVNLIRNALEAMEASTRRELVVSATPLPDGMVEIMVSDTGHGVLLEVLPRLFEPFVTSKETGMGVGLSISKAIIEAHGGRLWMEANPVGGTVFRFTIPAAAKEAKSDAL</sequence>
<evidence type="ECO:0000256" key="5">
    <source>
        <dbReference type="ARBA" id="ARBA00022741"/>
    </source>
</evidence>
<dbReference type="Gene3D" id="3.30.450.20">
    <property type="entry name" value="PAS domain"/>
    <property type="match status" value="2"/>
</dbReference>
<dbReference type="Pfam" id="PF08447">
    <property type="entry name" value="PAS_3"/>
    <property type="match status" value="1"/>
</dbReference>
<feature type="domain" description="PAS" evidence="10">
    <location>
        <begin position="133"/>
        <end position="203"/>
    </location>
</feature>
<dbReference type="InterPro" id="IPR000700">
    <property type="entry name" value="PAS-assoc_C"/>
</dbReference>
<comment type="catalytic activity">
    <reaction evidence="1">
        <text>ATP + protein L-histidine = ADP + protein N-phospho-L-histidine.</text>
        <dbReference type="EC" id="2.7.13.3"/>
    </reaction>
</comment>
<feature type="domain" description="Histidine kinase" evidence="9">
    <location>
        <begin position="280"/>
        <end position="495"/>
    </location>
</feature>
<dbReference type="InterPro" id="IPR035965">
    <property type="entry name" value="PAS-like_dom_sf"/>
</dbReference>
<protein>
    <recommendedName>
        <fullName evidence="2">histidine kinase</fullName>
        <ecNumber evidence="2">2.7.13.3</ecNumber>
    </recommendedName>
</protein>
<dbReference type="PANTHER" id="PTHR43065">
    <property type="entry name" value="SENSOR HISTIDINE KINASE"/>
    <property type="match status" value="1"/>
</dbReference>
<evidence type="ECO:0000313" key="12">
    <source>
        <dbReference type="EMBL" id="WOJ90126.1"/>
    </source>
</evidence>
<dbReference type="RefSeq" id="WP_407339572.1">
    <property type="nucleotide sequence ID" value="NZ_CP136862.1"/>
</dbReference>
<proteinExistence type="predicted"/>
<dbReference type="InterPro" id="IPR003661">
    <property type="entry name" value="HisK_dim/P_dom"/>
</dbReference>
<dbReference type="SUPFAM" id="SSF55785">
    <property type="entry name" value="PYP-like sensor domain (PAS domain)"/>
    <property type="match status" value="2"/>
</dbReference>
<dbReference type="Gene3D" id="3.30.565.10">
    <property type="entry name" value="Histidine kinase-like ATPase, C-terminal domain"/>
    <property type="match status" value="1"/>
</dbReference>
<organism evidence="12 13">
    <name type="scientific">Methylocapsa polymorpha</name>
    <dbReference type="NCBI Taxonomy" id="3080828"/>
    <lineage>
        <taxon>Bacteria</taxon>
        <taxon>Pseudomonadati</taxon>
        <taxon>Pseudomonadota</taxon>
        <taxon>Alphaproteobacteria</taxon>
        <taxon>Hyphomicrobiales</taxon>
        <taxon>Beijerinckiaceae</taxon>
        <taxon>Methylocapsa</taxon>
    </lineage>
</organism>
<accession>A0ABZ0HTK6</accession>
<evidence type="ECO:0000259" key="10">
    <source>
        <dbReference type="PROSITE" id="PS50112"/>
    </source>
</evidence>
<dbReference type="EMBL" id="CP136862">
    <property type="protein sequence ID" value="WOJ90126.1"/>
    <property type="molecule type" value="Genomic_DNA"/>
</dbReference>
<feature type="domain" description="PAC" evidence="11">
    <location>
        <begin position="80"/>
        <end position="132"/>
    </location>
</feature>
<evidence type="ECO:0000256" key="8">
    <source>
        <dbReference type="ARBA" id="ARBA00023012"/>
    </source>
</evidence>
<keyword evidence="13" id="KW-1185">Reference proteome</keyword>
<dbReference type="PROSITE" id="PS50112">
    <property type="entry name" value="PAS"/>
    <property type="match status" value="1"/>
</dbReference>
<evidence type="ECO:0000256" key="3">
    <source>
        <dbReference type="ARBA" id="ARBA00022553"/>
    </source>
</evidence>
<keyword evidence="3" id="KW-0597">Phosphoprotein</keyword>
<dbReference type="InterPro" id="IPR000014">
    <property type="entry name" value="PAS"/>
</dbReference>
<dbReference type="SUPFAM" id="SSF55874">
    <property type="entry name" value="ATPase domain of HSP90 chaperone/DNA topoisomerase II/histidine kinase"/>
    <property type="match status" value="1"/>
</dbReference>
<dbReference type="InterPro" id="IPR036890">
    <property type="entry name" value="HATPase_C_sf"/>
</dbReference>
<evidence type="ECO:0000259" key="9">
    <source>
        <dbReference type="PROSITE" id="PS50109"/>
    </source>
</evidence>
<dbReference type="InterPro" id="IPR004358">
    <property type="entry name" value="Sig_transdc_His_kin-like_C"/>
</dbReference>
<dbReference type="InterPro" id="IPR005467">
    <property type="entry name" value="His_kinase_dom"/>
</dbReference>
<dbReference type="SMART" id="SM00086">
    <property type="entry name" value="PAC"/>
    <property type="match status" value="2"/>
</dbReference>
<evidence type="ECO:0000259" key="11">
    <source>
        <dbReference type="PROSITE" id="PS50113"/>
    </source>
</evidence>
<evidence type="ECO:0000256" key="2">
    <source>
        <dbReference type="ARBA" id="ARBA00012438"/>
    </source>
</evidence>